<evidence type="ECO:0000256" key="1">
    <source>
        <dbReference type="ARBA" id="ARBA00023015"/>
    </source>
</evidence>
<evidence type="ECO:0000313" key="6">
    <source>
        <dbReference type="Proteomes" id="UP000256269"/>
    </source>
</evidence>
<protein>
    <submittedName>
        <fullName evidence="5">DNA-binding NarL/FixJ family response regulator</fullName>
    </submittedName>
</protein>
<dbReference type="AlphaFoldDB" id="A0A3E0I5S9"/>
<dbReference type="SUPFAM" id="SSF46894">
    <property type="entry name" value="C-terminal effector domain of the bipartite response regulators"/>
    <property type="match status" value="1"/>
</dbReference>
<comment type="caution">
    <text evidence="5">The sequence shown here is derived from an EMBL/GenBank/DDBJ whole genome shotgun (WGS) entry which is preliminary data.</text>
</comment>
<gene>
    <name evidence="5" type="ORF">BCF44_102325</name>
</gene>
<dbReference type="InterPro" id="IPR000792">
    <property type="entry name" value="Tscrpt_reg_LuxR_C"/>
</dbReference>
<organism evidence="5 6">
    <name type="scientific">Kutzneria buriramensis</name>
    <dbReference type="NCBI Taxonomy" id="1045776"/>
    <lineage>
        <taxon>Bacteria</taxon>
        <taxon>Bacillati</taxon>
        <taxon>Actinomycetota</taxon>
        <taxon>Actinomycetes</taxon>
        <taxon>Pseudonocardiales</taxon>
        <taxon>Pseudonocardiaceae</taxon>
        <taxon>Kutzneria</taxon>
    </lineage>
</organism>
<dbReference type="PANTHER" id="PTHR44688:SF16">
    <property type="entry name" value="DNA-BINDING TRANSCRIPTIONAL ACTIVATOR DEVR_DOSR"/>
    <property type="match status" value="1"/>
</dbReference>
<dbReference type="Proteomes" id="UP000256269">
    <property type="component" value="Unassembled WGS sequence"/>
</dbReference>
<reference evidence="5 6" key="1">
    <citation type="submission" date="2018-08" db="EMBL/GenBank/DDBJ databases">
        <title>Genomic Encyclopedia of Archaeal and Bacterial Type Strains, Phase II (KMG-II): from individual species to whole genera.</title>
        <authorList>
            <person name="Goeker M."/>
        </authorList>
    </citation>
    <scope>NUCLEOTIDE SEQUENCE [LARGE SCALE GENOMIC DNA]</scope>
    <source>
        <strain evidence="5 6">DSM 45791</strain>
    </source>
</reference>
<evidence type="ECO:0000256" key="3">
    <source>
        <dbReference type="ARBA" id="ARBA00023163"/>
    </source>
</evidence>
<keyword evidence="3" id="KW-0804">Transcription</keyword>
<dbReference type="GO" id="GO:0006355">
    <property type="term" value="P:regulation of DNA-templated transcription"/>
    <property type="evidence" value="ECO:0007669"/>
    <property type="project" value="InterPro"/>
</dbReference>
<evidence type="ECO:0000313" key="5">
    <source>
        <dbReference type="EMBL" id="REH54093.1"/>
    </source>
</evidence>
<sequence>METDTAATTLTRVPVLVRATDPILQGGVAVTLRTRPEIRLVDEDAAEARSAVVFVVADRLDDQAVKLLRTLQCGGHTKVALIAGQIDDNEILTAVENGVCAVARRAEINADALVRLAQAVNTGEGALPPDLLGRLLDRVARLQRNVLEPRGLHLGGTSARETEVLRLVAEGYSTKEIAEQLCYSQRTVKAIMHDITNRFHLRNRPHAVAYALREGLI</sequence>
<proteinExistence type="predicted"/>
<dbReference type="PRINTS" id="PR00038">
    <property type="entry name" value="HTHLUXR"/>
</dbReference>
<dbReference type="SMART" id="SM00421">
    <property type="entry name" value="HTH_LUXR"/>
    <property type="match status" value="1"/>
</dbReference>
<dbReference type="GO" id="GO:0003677">
    <property type="term" value="F:DNA binding"/>
    <property type="evidence" value="ECO:0007669"/>
    <property type="project" value="UniProtKB-KW"/>
</dbReference>
<dbReference type="PANTHER" id="PTHR44688">
    <property type="entry name" value="DNA-BINDING TRANSCRIPTIONAL ACTIVATOR DEVR_DOSR"/>
    <property type="match status" value="1"/>
</dbReference>
<dbReference type="Pfam" id="PF00196">
    <property type="entry name" value="GerE"/>
    <property type="match status" value="1"/>
</dbReference>
<accession>A0A3E0I5S9</accession>
<dbReference type="PROSITE" id="PS50043">
    <property type="entry name" value="HTH_LUXR_2"/>
    <property type="match status" value="1"/>
</dbReference>
<feature type="domain" description="HTH luxR-type" evidence="4">
    <location>
        <begin position="153"/>
        <end position="215"/>
    </location>
</feature>
<dbReference type="Gene3D" id="3.40.50.2300">
    <property type="match status" value="1"/>
</dbReference>
<dbReference type="InterPro" id="IPR016032">
    <property type="entry name" value="Sig_transdc_resp-reg_C-effctor"/>
</dbReference>
<keyword evidence="6" id="KW-1185">Reference proteome</keyword>
<dbReference type="CDD" id="cd06170">
    <property type="entry name" value="LuxR_C_like"/>
    <property type="match status" value="1"/>
</dbReference>
<keyword evidence="2 5" id="KW-0238">DNA-binding</keyword>
<dbReference type="OrthoDB" id="4309410at2"/>
<dbReference type="EMBL" id="QUNO01000002">
    <property type="protein sequence ID" value="REH54093.1"/>
    <property type="molecule type" value="Genomic_DNA"/>
</dbReference>
<name>A0A3E0I5S9_9PSEU</name>
<evidence type="ECO:0000259" key="4">
    <source>
        <dbReference type="PROSITE" id="PS50043"/>
    </source>
</evidence>
<evidence type="ECO:0000256" key="2">
    <source>
        <dbReference type="ARBA" id="ARBA00023125"/>
    </source>
</evidence>
<keyword evidence="1" id="KW-0805">Transcription regulation</keyword>
<dbReference type="RefSeq" id="WP_116173183.1">
    <property type="nucleotide sequence ID" value="NZ_CP144375.1"/>
</dbReference>